<dbReference type="InterPro" id="IPR013491">
    <property type="entry name" value="Tape_meas_N"/>
</dbReference>
<reference evidence="4 5" key="1">
    <citation type="submission" date="2017-08" db="EMBL/GenBank/DDBJ databases">
        <title>WGS of Clinical strains of the CDC Group NO-1 linked to zoonotic infections in humans.</title>
        <authorList>
            <person name="Bernier A.-M."/>
            <person name="Bernard K."/>
        </authorList>
    </citation>
    <scope>NUCLEOTIDE SEQUENCE [LARGE SCALE GENOMIC DNA]</scope>
    <source>
        <strain evidence="4 5">NML79-0751</strain>
    </source>
</reference>
<feature type="compositionally biased region" description="Gly residues" evidence="2">
    <location>
        <begin position="1236"/>
        <end position="1248"/>
    </location>
</feature>
<evidence type="ECO:0000256" key="1">
    <source>
        <dbReference type="SAM" id="Coils"/>
    </source>
</evidence>
<feature type="compositionally biased region" description="Pro residues" evidence="2">
    <location>
        <begin position="1249"/>
        <end position="1266"/>
    </location>
</feature>
<evidence type="ECO:0000313" key="4">
    <source>
        <dbReference type="EMBL" id="PAT41220.1"/>
    </source>
</evidence>
<dbReference type="Pfam" id="PF20155">
    <property type="entry name" value="TMP_3"/>
    <property type="match status" value="1"/>
</dbReference>
<feature type="compositionally biased region" description="Basic and acidic residues" evidence="2">
    <location>
        <begin position="1223"/>
        <end position="1232"/>
    </location>
</feature>
<evidence type="ECO:0000259" key="3">
    <source>
        <dbReference type="Pfam" id="PF20155"/>
    </source>
</evidence>
<feature type="region of interest" description="Disordered" evidence="2">
    <location>
        <begin position="1223"/>
        <end position="1278"/>
    </location>
</feature>
<organism evidence="4 5">
    <name type="scientific">Vandammella animalimorsus</name>
    <dbReference type="NCBI Taxonomy" id="2029117"/>
    <lineage>
        <taxon>Bacteria</taxon>
        <taxon>Pseudomonadati</taxon>
        <taxon>Pseudomonadota</taxon>
        <taxon>Betaproteobacteria</taxon>
        <taxon>Burkholderiales</taxon>
        <taxon>Comamonadaceae</taxon>
        <taxon>Vandammella</taxon>
    </lineage>
</organism>
<accession>A0A2A2ARL9</accession>
<dbReference type="RefSeq" id="WP_095556294.1">
    <property type="nucleotide sequence ID" value="NZ_NSJD01000002.1"/>
</dbReference>
<gene>
    <name evidence="4" type="ORF">CK623_02985</name>
</gene>
<proteinExistence type="predicted"/>
<name>A0A2A2ARL9_9BURK</name>
<evidence type="ECO:0000256" key="2">
    <source>
        <dbReference type="SAM" id="MobiDB-lite"/>
    </source>
</evidence>
<sequence>MATELKTKLTIEAQTSGSEKITQLAGELDDLAQQGGKAAPQFQMLAAELRALAQQKEAVEQFARLKGESRAYAQAAQEAQASTRAAALALREKQQAAAQAAAAERQAGERLLQQRSYQDELRSAIKALAAEYKAQAKAAKASGDSSAQTAQRLADTRAQLAVLRTEYRQAAASVQQLGAAQRDSAQALAVANKAQAEAGRQFDGLRKSARQAQDALDAHSITLQRLRDAMAAAGVSGKDLASQQARIQRDMGRVSERATALAADYKKLAGAAQASGDAQQRSHRKVGEGVQSISRQLAQLRNAYIGLQGAMGLAHSVKGLVETADAVQGLRARIQLATGEGALFEQMWQRVAETAQSTSSSLQATGDLFASLTKAGQDAGLSAAQAAEQSLALVQTINQAVQVSGASASASEAAVRQLIQGLQAGVLRGDEFNSVMEQAPRLARALADGLGVTTGELRKMAEAGQLTAEAVTGALQSQAQTLQQEFGQLPQTVGRAIENLGTAWSLFVDRINEGTGASRLLAGAIEALAGNLETVAAWALRAGAVVAAVFAIKAVQSARDFAAAALSSARALDAVAASGKSASAAISAAADAKQRFASIARGIAYVAIAEQVLRIASAYAELRRQRERQAQAEQQNARLQEQMAQRLREISESTGVLVQSAEEFEAALASGLIVADEASGQWLSAAQAQERLAQAAQKTTAELTAQAAVDIVSQFDKLTQAGKDAAQALGEIGQAVDWADTTQVDGYIRALYALEAAGRTTAEQTAAAWQAAFAKMSGAQLTQALDGVKRAYAELRIGADQFAQFNEAVLAESFRRLGLSASQAMGSVGQAVQDAMQDMERMAESMRLAGASADQLGQALELAFGQAIAKADSLQALDALQAKLQDMGAAGKIGAEGIARVQAALDKQRAAIEEQLPGIQSLEQALKQLGVTPARELQELARRAREAFEAVKQSGQATPREINEAWKKMAEAAIEANGGVADAALRAQAAQHGFALQADESGKVVIKAMQGAARATREVGQASREAARQMQQMQAPAQDVEQAVYNAIERHKEAGKTITSAWLSASAAASQYAQEAARHAHEMVGAMEVPGRVLMSWGQLDQLQAEHLAKLGRVADEYVRAMQAIDAQQQALSRSNSSAAQGVDDLRLRLLELGGTEAEIARERHRRDELRIEREIQLAQLELQRAQLRGDEQAAQRLQQDIAHLREQIQLLDKIHAIEERNRKARAREEAQRGGQASGGGSSGGAGGLPPPAPAPAPQPAPPAPPVHITLNANGVNDPVRLARMIEPELRRMAQLAR</sequence>
<keyword evidence="1" id="KW-0175">Coiled coil</keyword>
<feature type="coiled-coil region" evidence="1">
    <location>
        <begin position="615"/>
        <end position="649"/>
    </location>
</feature>
<dbReference type="EMBL" id="NSJD01000002">
    <property type="protein sequence ID" value="PAT41220.1"/>
    <property type="molecule type" value="Genomic_DNA"/>
</dbReference>
<comment type="caution">
    <text evidence="4">The sequence shown here is derived from an EMBL/GenBank/DDBJ whole genome shotgun (WGS) entry which is preliminary data.</text>
</comment>
<protein>
    <recommendedName>
        <fullName evidence="3">Tape measure protein N-terminal domain-containing protein</fullName>
    </recommendedName>
</protein>
<feature type="coiled-coil region" evidence="1">
    <location>
        <begin position="1169"/>
        <end position="1215"/>
    </location>
</feature>
<dbReference type="NCBIfam" id="TIGR02675">
    <property type="entry name" value="tape_meas_nterm"/>
    <property type="match status" value="1"/>
</dbReference>
<feature type="domain" description="Tape measure protein N-terminal" evidence="3">
    <location>
        <begin position="319"/>
        <end position="513"/>
    </location>
</feature>
<dbReference type="Proteomes" id="UP000218644">
    <property type="component" value="Unassembled WGS sequence"/>
</dbReference>
<evidence type="ECO:0000313" key="5">
    <source>
        <dbReference type="Proteomes" id="UP000218644"/>
    </source>
</evidence>